<gene>
    <name evidence="1" type="ORF">WFP14_08830</name>
</gene>
<reference evidence="1 2" key="1">
    <citation type="journal article" date="2024" name="Infect. Genet. Evol.">
        <title>Characteristics and comparative genome analysis of Yersinia enterocolitica and related species associated with human infections in Switzerland 2019-2023.</title>
        <authorList>
            <person name="Stevens M.J.A."/>
            <person name="Horlbog J.A."/>
            <person name="Diethelm A."/>
            <person name="Stephan R."/>
            <person name="Nuesch-Inderbinen M."/>
        </authorList>
    </citation>
    <scope>NUCLEOTIDE SEQUENCE [LARGE SCALE GENOMIC DNA]</scope>
    <source>
        <strain evidence="1 2">N20-0302</strain>
    </source>
</reference>
<protein>
    <submittedName>
        <fullName evidence="1">Uncharacterized protein</fullName>
    </submittedName>
</protein>
<dbReference type="RefSeq" id="WP_408573470.1">
    <property type="nucleotide sequence ID" value="NZ_JBBEST010000002.1"/>
</dbReference>
<evidence type="ECO:0000313" key="2">
    <source>
        <dbReference type="Proteomes" id="UP001629523"/>
    </source>
</evidence>
<keyword evidence="2" id="KW-1185">Reference proteome</keyword>
<proteinExistence type="predicted"/>
<comment type="caution">
    <text evidence="1">The sequence shown here is derived from an EMBL/GenBank/DDBJ whole genome shotgun (WGS) entry which is preliminary data.</text>
</comment>
<organism evidence="1 2">
    <name type="scientific">Yersinia proxima</name>
    <dbReference type="NCBI Taxonomy" id="2890316"/>
    <lineage>
        <taxon>Bacteria</taxon>
        <taxon>Pseudomonadati</taxon>
        <taxon>Pseudomonadota</taxon>
        <taxon>Gammaproteobacteria</taxon>
        <taxon>Enterobacterales</taxon>
        <taxon>Yersiniaceae</taxon>
        <taxon>Yersinia</taxon>
    </lineage>
</organism>
<dbReference type="Proteomes" id="UP001629523">
    <property type="component" value="Unassembled WGS sequence"/>
</dbReference>
<accession>A0ABW9EX67</accession>
<sequence>MKLSCFSSPTVLVSSSNKKLTAITQSPKHPAEIKSSKSKQLQQTDFNCFEEQNLKNIISELEKTFNYNDSYDKHFPIYLQLWNEINKSDDYRNYVLWEAQAGKGKRSEALCCFLVEYRWLLTHSSMESSSKSQVLDDFRREALCEQALRKLVTRGIQNVIVSIVDKKNHSPSWEANKEQEKQENIISQISYILGLTKDKNNGAKNRLGMDPISNVIFTFASQDLIFIQKLVGGENPALKITHTIADSYYKSHSKKEKLPSKEIIDRVQNEIIETIYRNSEISIHNASPSINQESNTYRIISKAILDPAISKKHQQQMTSKIRTSTYRENNGEKKRSTAEIQKEYLVVDETLDLKSSQLYKDVNNYLLSINKNLTENDISLCAEDYYEFYRERLDLNVPPLALLKFFQSQRGIQNKSGIQNKRDGIVLTNN</sequence>
<dbReference type="EMBL" id="JBBEST010000002">
    <property type="protein sequence ID" value="MFM1346659.1"/>
    <property type="molecule type" value="Genomic_DNA"/>
</dbReference>
<name>A0ABW9EX67_9GAMM</name>
<evidence type="ECO:0000313" key="1">
    <source>
        <dbReference type="EMBL" id="MFM1346659.1"/>
    </source>
</evidence>